<dbReference type="InterPro" id="IPR032774">
    <property type="entry name" value="WG_beta_rep"/>
</dbReference>
<name>A0ABM7VGQ9_9BACT</name>
<dbReference type="EMBL" id="AP025292">
    <property type="protein sequence ID" value="BDD00118.1"/>
    <property type="molecule type" value="Genomic_DNA"/>
</dbReference>
<evidence type="ECO:0008006" key="3">
    <source>
        <dbReference type="Google" id="ProtNLM"/>
    </source>
</evidence>
<evidence type="ECO:0000313" key="2">
    <source>
        <dbReference type="Proteomes" id="UP001354989"/>
    </source>
</evidence>
<reference evidence="1 2" key="1">
    <citation type="submission" date="2021-12" db="EMBL/GenBank/DDBJ databases">
        <title>Genome sequencing of bacteria with rrn-lacking chromosome and rrn-plasmid.</title>
        <authorList>
            <person name="Anda M."/>
            <person name="Iwasaki W."/>
        </authorList>
    </citation>
    <scope>NUCLEOTIDE SEQUENCE [LARGE SCALE GENOMIC DNA]</scope>
    <source>
        <strain evidence="1 2">NBRC 101262</strain>
    </source>
</reference>
<sequence>MVFVLGSYRFAVADNFQVVTKQNKVGLIDAQGNQIIPAKYDQLGWSEKNVALVTPNSLIGYQEAGLWGVLNLKDVKIVPAKFNSIYPVGQKGLLLASYRDKFSLQQKYGLLNDKGKVSVDFRFVNLWALDEKDHYLARQEIGSDVFYGIIDDHGRALLPFQYPNIQKLGDDRLVVKNTDGEVALATFEGKLLTNFAFDSLKLSVGPALVAYKNGAVGLLTKEGTVTVPVEKKSIQWELDHWKMEPFADLTLLSDQNKVQKKYMGDSLSPISETRAILHRNNADQVVSSGSMSSSIVYPHLVPVNSNLLVARKQDKLALVTVEGEQLTRFRFDSVFVKEDFVVLSRNKNSISIFSATGVKLSASYKGLKILNNGMWAFQQGKYWGVTDSTNKPVIYARYDDVIEVHQGQFLVKYLNKFGVINRKEEWIVRPRPTPIQWAHGMWFSKDQFGSKLTNTNGDEVYFTFNALTTHPLGFIERGNNQKIGLIDTAGRKTFFVDYDSLVDLTHGKYAIYRGGLAALLDDSGKVVIPFSRGVHHYATFGEDFIGAKLDDQYGFIDMHGTLRLANRYDHAGAYMQDRAPVNIKGGWGFMNRKEEIVLQPNYDAVKPYENGLAMVQKDGLWGVVDLNGQELVKPLYPEMERMNTGGFLVKLNGKYGYINNKGSLRLTPKFDLIKPLTSNRLLTCRRGKYGVISSGGLDVIPMIYQGIRYDARSKQFIARQQRSFLWKKP</sequence>
<organism evidence="1 2">
    <name type="scientific">Persicobacter psychrovividus</name>
    <dbReference type="NCBI Taxonomy" id="387638"/>
    <lineage>
        <taxon>Bacteria</taxon>
        <taxon>Pseudomonadati</taxon>
        <taxon>Bacteroidota</taxon>
        <taxon>Cytophagia</taxon>
        <taxon>Cytophagales</taxon>
        <taxon>Persicobacteraceae</taxon>
        <taxon>Persicobacter</taxon>
    </lineage>
</organism>
<protein>
    <recommendedName>
        <fullName evidence="3">WG repeat-containing protein</fullName>
    </recommendedName>
</protein>
<gene>
    <name evidence="1" type="ORF">PEPS_23980</name>
</gene>
<proteinExistence type="predicted"/>
<dbReference type="PANTHER" id="PTHR37841:SF1">
    <property type="entry name" value="DUF3298 DOMAIN-CONTAINING PROTEIN"/>
    <property type="match status" value="1"/>
</dbReference>
<dbReference type="Proteomes" id="UP001354989">
    <property type="component" value="Chromosome"/>
</dbReference>
<dbReference type="Pfam" id="PF14903">
    <property type="entry name" value="WG_beta_rep"/>
    <property type="match status" value="3"/>
</dbReference>
<keyword evidence="2" id="KW-1185">Reference proteome</keyword>
<dbReference type="PANTHER" id="PTHR37841">
    <property type="entry name" value="GLR2918 PROTEIN"/>
    <property type="match status" value="1"/>
</dbReference>
<evidence type="ECO:0000313" key="1">
    <source>
        <dbReference type="EMBL" id="BDD00118.1"/>
    </source>
</evidence>
<accession>A0ABM7VGQ9</accession>